<dbReference type="Proteomes" id="UP001500886">
    <property type="component" value="Unassembled WGS sequence"/>
</dbReference>
<evidence type="ECO:0000259" key="14">
    <source>
        <dbReference type="Pfam" id="PF00288"/>
    </source>
</evidence>
<dbReference type="HAMAP" id="MF_00384">
    <property type="entry name" value="Homoser_kinase"/>
    <property type="match status" value="1"/>
</dbReference>
<keyword evidence="13" id="KW-0963">Cytoplasm</keyword>
<accession>A0ABN3TZZ0</accession>
<protein>
    <recommendedName>
        <fullName evidence="4 13">Homoserine kinase</fullName>
        <shortName evidence="13">HK</shortName>
        <shortName evidence="13">HSK</shortName>
        <ecNumber evidence="3 13">2.7.1.39</ecNumber>
    </recommendedName>
</protein>
<keyword evidence="9 13" id="KW-0418">Kinase</keyword>
<keyword evidence="10 13" id="KW-0067">ATP-binding</keyword>
<evidence type="ECO:0000256" key="11">
    <source>
        <dbReference type="ARBA" id="ARBA00049375"/>
    </source>
</evidence>
<feature type="domain" description="GHMP kinase N-terminal" evidence="14">
    <location>
        <begin position="69"/>
        <end position="151"/>
    </location>
</feature>
<dbReference type="EMBL" id="BAAASL010000018">
    <property type="protein sequence ID" value="GAA2721766.1"/>
    <property type="molecule type" value="Genomic_DNA"/>
</dbReference>
<comment type="subcellular location">
    <subcellularLocation>
        <location evidence="13">Cytoplasm</location>
    </subcellularLocation>
</comment>
<dbReference type="GO" id="GO:0016301">
    <property type="term" value="F:kinase activity"/>
    <property type="evidence" value="ECO:0007669"/>
    <property type="project" value="UniProtKB-KW"/>
</dbReference>
<dbReference type="NCBIfam" id="TIGR00191">
    <property type="entry name" value="thrB"/>
    <property type="match status" value="1"/>
</dbReference>
<dbReference type="SUPFAM" id="SSF55060">
    <property type="entry name" value="GHMP Kinase, C-terminal domain"/>
    <property type="match status" value="1"/>
</dbReference>
<dbReference type="InterPro" id="IPR006203">
    <property type="entry name" value="GHMP_knse_ATP-bd_CS"/>
</dbReference>
<dbReference type="EC" id="2.7.1.39" evidence="3 13"/>
<dbReference type="Pfam" id="PF08544">
    <property type="entry name" value="GHMP_kinases_C"/>
    <property type="match status" value="1"/>
</dbReference>
<keyword evidence="6 13" id="KW-0808">Transferase</keyword>
<comment type="function">
    <text evidence="12 13">Catalyzes the ATP-dependent phosphorylation of L-homoserine to L-homoserine phosphate.</text>
</comment>
<evidence type="ECO:0000256" key="1">
    <source>
        <dbReference type="ARBA" id="ARBA00005015"/>
    </source>
</evidence>
<sequence>MAGPAFRAAAVRVRTPATSANLGPGFDALGLSLGLYDDVVVRVAESGLHIDIAGEGADTLPRDEGHLLVRSLRTTFDLLGGQPRGLEIVCANRIPHGRGMGSSAAAICAGIVAARAVTIGGADKLDDTAMLELATELEGHPDNVAACLFGGFTVAWTEGGVARAVRMDPVDSIVPVVFVPSRAVLTETARGLLPRSVPHVDAAANAGRAALLVEALTRRPELLLPATEDRLHQEYRAPAMPESVALVNRLRGDGVPAVISGAGPTVLALVEDAAADKVARLAGEGWAANRLTLDAGGTSVLPLA</sequence>
<dbReference type="InterPro" id="IPR020568">
    <property type="entry name" value="Ribosomal_Su5_D2-typ_SF"/>
</dbReference>
<name>A0ABN3TZZ0_9ACTN</name>
<evidence type="ECO:0000256" key="8">
    <source>
        <dbReference type="ARBA" id="ARBA00022741"/>
    </source>
</evidence>
<dbReference type="PRINTS" id="PR00958">
    <property type="entry name" value="HOMSERKINASE"/>
</dbReference>
<evidence type="ECO:0000256" key="10">
    <source>
        <dbReference type="ARBA" id="ARBA00022840"/>
    </source>
</evidence>
<dbReference type="InterPro" id="IPR006204">
    <property type="entry name" value="GHMP_kinase_N_dom"/>
</dbReference>
<feature type="domain" description="GHMP kinase C-terminal" evidence="15">
    <location>
        <begin position="221"/>
        <end position="280"/>
    </location>
</feature>
<evidence type="ECO:0000256" key="9">
    <source>
        <dbReference type="ARBA" id="ARBA00022777"/>
    </source>
</evidence>
<dbReference type="InterPro" id="IPR014721">
    <property type="entry name" value="Ribsml_uS5_D2-typ_fold_subgr"/>
</dbReference>
<keyword evidence="5 13" id="KW-0028">Amino-acid biosynthesis</keyword>
<dbReference type="InterPro" id="IPR013750">
    <property type="entry name" value="GHMP_kinase_C_dom"/>
</dbReference>
<feature type="binding site" evidence="13">
    <location>
        <begin position="95"/>
        <end position="105"/>
    </location>
    <ligand>
        <name>ATP</name>
        <dbReference type="ChEBI" id="CHEBI:30616"/>
    </ligand>
</feature>
<evidence type="ECO:0000256" key="2">
    <source>
        <dbReference type="ARBA" id="ARBA00007370"/>
    </source>
</evidence>
<dbReference type="RefSeq" id="WP_344437315.1">
    <property type="nucleotide sequence ID" value="NZ_BAAASL010000018.1"/>
</dbReference>
<keyword evidence="7 13" id="KW-0791">Threonine biosynthesis</keyword>
<evidence type="ECO:0000256" key="3">
    <source>
        <dbReference type="ARBA" id="ARBA00012078"/>
    </source>
</evidence>
<organism evidence="16 17">
    <name type="scientific">Streptomyces luteosporeus</name>
    <dbReference type="NCBI Taxonomy" id="173856"/>
    <lineage>
        <taxon>Bacteria</taxon>
        <taxon>Bacillati</taxon>
        <taxon>Actinomycetota</taxon>
        <taxon>Actinomycetes</taxon>
        <taxon>Kitasatosporales</taxon>
        <taxon>Streptomycetaceae</taxon>
        <taxon>Streptomyces</taxon>
    </lineage>
</organism>
<dbReference type="Gene3D" id="3.30.70.890">
    <property type="entry name" value="GHMP kinase, C-terminal domain"/>
    <property type="match status" value="1"/>
</dbReference>
<evidence type="ECO:0000256" key="4">
    <source>
        <dbReference type="ARBA" id="ARBA00017858"/>
    </source>
</evidence>
<evidence type="ECO:0000259" key="15">
    <source>
        <dbReference type="Pfam" id="PF08544"/>
    </source>
</evidence>
<dbReference type="PANTHER" id="PTHR20861">
    <property type="entry name" value="HOMOSERINE/4-DIPHOSPHOCYTIDYL-2-C-METHYL-D-ERYTHRITOL KINASE"/>
    <property type="match status" value="1"/>
</dbReference>
<comment type="pathway">
    <text evidence="1 13">Amino-acid biosynthesis; L-threonine biosynthesis; L-threonine from L-aspartate: step 4/5.</text>
</comment>
<comment type="catalytic activity">
    <reaction evidence="11 13">
        <text>L-homoserine + ATP = O-phospho-L-homoserine + ADP + H(+)</text>
        <dbReference type="Rhea" id="RHEA:13985"/>
        <dbReference type="ChEBI" id="CHEBI:15378"/>
        <dbReference type="ChEBI" id="CHEBI:30616"/>
        <dbReference type="ChEBI" id="CHEBI:57476"/>
        <dbReference type="ChEBI" id="CHEBI:57590"/>
        <dbReference type="ChEBI" id="CHEBI:456216"/>
        <dbReference type="EC" id="2.7.1.39"/>
    </reaction>
</comment>
<gene>
    <name evidence="13 16" type="primary">thrB</name>
    <name evidence="16" type="ORF">GCM10010315_45420</name>
</gene>
<keyword evidence="17" id="KW-1185">Reference proteome</keyword>
<dbReference type="PROSITE" id="PS00627">
    <property type="entry name" value="GHMP_KINASES_ATP"/>
    <property type="match status" value="1"/>
</dbReference>
<evidence type="ECO:0000256" key="13">
    <source>
        <dbReference type="HAMAP-Rule" id="MF_00384"/>
    </source>
</evidence>
<dbReference type="SUPFAM" id="SSF54211">
    <property type="entry name" value="Ribosomal protein S5 domain 2-like"/>
    <property type="match status" value="1"/>
</dbReference>
<comment type="similarity">
    <text evidence="2 13">Belongs to the GHMP kinase family. Homoserine kinase subfamily.</text>
</comment>
<evidence type="ECO:0000313" key="16">
    <source>
        <dbReference type="EMBL" id="GAA2721766.1"/>
    </source>
</evidence>
<evidence type="ECO:0000256" key="5">
    <source>
        <dbReference type="ARBA" id="ARBA00022605"/>
    </source>
</evidence>
<dbReference type="InterPro" id="IPR000870">
    <property type="entry name" value="Homoserine_kinase"/>
</dbReference>
<dbReference type="PANTHER" id="PTHR20861:SF1">
    <property type="entry name" value="HOMOSERINE KINASE"/>
    <property type="match status" value="1"/>
</dbReference>
<evidence type="ECO:0000256" key="6">
    <source>
        <dbReference type="ARBA" id="ARBA00022679"/>
    </source>
</evidence>
<dbReference type="Pfam" id="PF00288">
    <property type="entry name" value="GHMP_kinases_N"/>
    <property type="match status" value="1"/>
</dbReference>
<dbReference type="PIRSF" id="PIRSF000676">
    <property type="entry name" value="Homoser_kin"/>
    <property type="match status" value="1"/>
</dbReference>
<dbReference type="Gene3D" id="3.30.230.10">
    <property type="match status" value="1"/>
</dbReference>
<proteinExistence type="inferred from homology"/>
<evidence type="ECO:0000256" key="12">
    <source>
        <dbReference type="ARBA" id="ARBA00049954"/>
    </source>
</evidence>
<comment type="caution">
    <text evidence="16">The sequence shown here is derived from an EMBL/GenBank/DDBJ whole genome shotgun (WGS) entry which is preliminary data.</text>
</comment>
<keyword evidence="8 13" id="KW-0547">Nucleotide-binding</keyword>
<dbReference type="InterPro" id="IPR036554">
    <property type="entry name" value="GHMP_kinase_C_sf"/>
</dbReference>
<evidence type="ECO:0000313" key="17">
    <source>
        <dbReference type="Proteomes" id="UP001500886"/>
    </source>
</evidence>
<evidence type="ECO:0000256" key="7">
    <source>
        <dbReference type="ARBA" id="ARBA00022697"/>
    </source>
</evidence>
<reference evidence="16 17" key="1">
    <citation type="journal article" date="2019" name="Int. J. Syst. Evol. Microbiol.">
        <title>The Global Catalogue of Microorganisms (GCM) 10K type strain sequencing project: providing services to taxonomists for standard genome sequencing and annotation.</title>
        <authorList>
            <consortium name="The Broad Institute Genomics Platform"/>
            <consortium name="The Broad Institute Genome Sequencing Center for Infectious Disease"/>
            <person name="Wu L."/>
            <person name="Ma J."/>
        </authorList>
    </citation>
    <scope>NUCLEOTIDE SEQUENCE [LARGE SCALE GENOMIC DNA]</scope>
    <source>
        <strain evidence="16 17">JCM 4542</strain>
    </source>
</reference>